<dbReference type="EC" id="1.1.1.133" evidence="3 6"/>
<gene>
    <name evidence="8" type="ORF">ABW22_12070</name>
</gene>
<comment type="catalytic activity">
    <reaction evidence="5 6">
        <text>dTDP-beta-L-rhamnose + NADP(+) = dTDP-4-dehydro-beta-L-rhamnose + NADPH + H(+)</text>
        <dbReference type="Rhea" id="RHEA:21796"/>
        <dbReference type="ChEBI" id="CHEBI:15378"/>
        <dbReference type="ChEBI" id="CHEBI:57510"/>
        <dbReference type="ChEBI" id="CHEBI:57783"/>
        <dbReference type="ChEBI" id="CHEBI:58349"/>
        <dbReference type="ChEBI" id="CHEBI:62830"/>
        <dbReference type="EC" id="1.1.1.133"/>
    </reaction>
</comment>
<dbReference type="EMBL" id="LDUG01000033">
    <property type="protein sequence ID" value="KVW94759.1"/>
    <property type="molecule type" value="Genomic_DNA"/>
</dbReference>
<dbReference type="InterPro" id="IPR029903">
    <property type="entry name" value="RmlD-like-bd"/>
</dbReference>
<dbReference type="Pfam" id="PF04321">
    <property type="entry name" value="RmlD_sub_bind"/>
    <property type="match status" value="1"/>
</dbReference>
<dbReference type="Gene3D" id="3.40.50.720">
    <property type="entry name" value="NAD(P)-binding Rossmann-like Domain"/>
    <property type="match status" value="1"/>
</dbReference>
<evidence type="ECO:0000256" key="3">
    <source>
        <dbReference type="ARBA" id="ARBA00012929"/>
    </source>
</evidence>
<dbReference type="GO" id="GO:0019305">
    <property type="term" value="P:dTDP-rhamnose biosynthetic process"/>
    <property type="evidence" value="ECO:0007669"/>
    <property type="project" value="UniProtKB-UniPathway"/>
</dbReference>
<evidence type="ECO:0000256" key="2">
    <source>
        <dbReference type="ARBA" id="ARBA00010944"/>
    </source>
</evidence>
<evidence type="ECO:0000313" key="8">
    <source>
        <dbReference type="EMBL" id="KVW94759.1"/>
    </source>
</evidence>
<comment type="pathway">
    <text evidence="1 6">Carbohydrate biosynthesis; dTDP-L-rhamnose biosynthesis.</text>
</comment>
<organism evidence="8 9">
    <name type="scientific">Thiobacillus denitrificans</name>
    <dbReference type="NCBI Taxonomy" id="36861"/>
    <lineage>
        <taxon>Bacteria</taxon>
        <taxon>Pseudomonadati</taxon>
        <taxon>Pseudomonadota</taxon>
        <taxon>Betaproteobacteria</taxon>
        <taxon>Nitrosomonadales</taxon>
        <taxon>Thiobacillaceae</taxon>
        <taxon>Thiobacillus</taxon>
    </lineage>
</organism>
<keyword evidence="6" id="KW-0560">Oxidoreductase</keyword>
<dbReference type="STRING" id="1123392.GCA_000376425_01026"/>
<name>A0A125BC88_THIDE</name>
<evidence type="ECO:0000313" key="9">
    <source>
        <dbReference type="Proteomes" id="UP000064243"/>
    </source>
</evidence>
<dbReference type="CDD" id="cd05254">
    <property type="entry name" value="dTDP_HR_like_SDR_e"/>
    <property type="match status" value="1"/>
</dbReference>
<dbReference type="SUPFAM" id="SSF51735">
    <property type="entry name" value="NAD(P)-binding Rossmann-fold domains"/>
    <property type="match status" value="1"/>
</dbReference>
<dbReference type="Proteomes" id="UP000064243">
    <property type="component" value="Unassembled WGS sequence"/>
</dbReference>
<evidence type="ECO:0000259" key="7">
    <source>
        <dbReference type="Pfam" id="PF04321"/>
    </source>
</evidence>
<protein>
    <recommendedName>
        <fullName evidence="4 6">dTDP-4-dehydrorhamnose reductase</fullName>
        <ecNumber evidence="3 6">1.1.1.133</ecNumber>
    </recommendedName>
</protein>
<accession>A0A125BC88</accession>
<dbReference type="PATRIC" id="fig|36861.3.peg.2193"/>
<evidence type="ECO:0000256" key="1">
    <source>
        <dbReference type="ARBA" id="ARBA00004781"/>
    </source>
</evidence>
<feature type="domain" description="RmlD-like substrate binding" evidence="7">
    <location>
        <begin position="7"/>
        <end position="294"/>
    </location>
</feature>
<sequence length="301" mass="32137">MRGVRVRILLTGVNGQVGWELQRTLAPLGEVIAVDRSRLDLADTAGIRRAVDAIAPDLIVNPAAYTVVDQAESEPDLAHAINAAAPGELAQAAAARGIPLVHFSTDYVFDGRKSAAYTEADAPNPLGVYGATKLAGEQAVARAGAPHLILRASWVYGLRGRNFLLTMQRLLRERDSLAVVDDQFGAPTWSRLIAEATALVIVRWLDRPDQIATSGIYHLSCGGRTSWRGFTAAIRAHLAATDAKLACLTAIPTAGYPTPAARPANSQLDGDKLAATFGVRLPDWETALALCLDQDFPQSIK</sequence>
<dbReference type="RefSeq" id="WP_059756908.1">
    <property type="nucleotide sequence ID" value="NZ_LDUG01000033.1"/>
</dbReference>
<dbReference type="PANTHER" id="PTHR10491:SF4">
    <property type="entry name" value="METHIONINE ADENOSYLTRANSFERASE 2 SUBUNIT BETA"/>
    <property type="match status" value="1"/>
</dbReference>
<dbReference type="Gene3D" id="3.90.25.10">
    <property type="entry name" value="UDP-galactose 4-epimerase, domain 1"/>
    <property type="match status" value="1"/>
</dbReference>
<dbReference type="AlphaFoldDB" id="A0A125BC88"/>
<dbReference type="PANTHER" id="PTHR10491">
    <property type="entry name" value="DTDP-4-DEHYDRORHAMNOSE REDUCTASE"/>
    <property type="match status" value="1"/>
</dbReference>
<dbReference type="UniPathway" id="UPA00124"/>
<comment type="caution">
    <text evidence="8">The sequence shown here is derived from an EMBL/GenBank/DDBJ whole genome shotgun (WGS) entry which is preliminary data.</text>
</comment>
<evidence type="ECO:0000256" key="4">
    <source>
        <dbReference type="ARBA" id="ARBA00017099"/>
    </source>
</evidence>
<evidence type="ECO:0000256" key="6">
    <source>
        <dbReference type="RuleBase" id="RU364082"/>
    </source>
</evidence>
<comment type="cofactor">
    <cofactor evidence="6">
        <name>Mg(2+)</name>
        <dbReference type="ChEBI" id="CHEBI:18420"/>
    </cofactor>
    <text evidence="6">Binds 1 Mg(2+) ion per monomer.</text>
</comment>
<comment type="similarity">
    <text evidence="2 6">Belongs to the dTDP-4-dehydrorhamnose reductase family.</text>
</comment>
<comment type="function">
    <text evidence="6">Catalyzes the reduction of dTDP-6-deoxy-L-lyxo-4-hexulose to yield dTDP-L-rhamnose.</text>
</comment>
<dbReference type="NCBIfam" id="TIGR01214">
    <property type="entry name" value="rmlD"/>
    <property type="match status" value="1"/>
</dbReference>
<dbReference type="InterPro" id="IPR005913">
    <property type="entry name" value="dTDP_dehydrorham_reduct"/>
</dbReference>
<keyword evidence="6" id="KW-0521">NADP</keyword>
<evidence type="ECO:0000256" key="5">
    <source>
        <dbReference type="ARBA" id="ARBA00048200"/>
    </source>
</evidence>
<reference evidence="8 9" key="1">
    <citation type="journal article" date="2015" name="Appl. Environ. Microbiol.">
        <title>Aerobic and Anaerobic Thiosulfate Oxidation by a Cold-Adapted, Subglacial Chemoautotroph.</title>
        <authorList>
            <person name="Harrold Z.R."/>
            <person name="Skidmore M.L."/>
            <person name="Hamilton T.L."/>
            <person name="Desch L."/>
            <person name="Amada K."/>
            <person name="van Gelder W."/>
            <person name="Glover K."/>
            <person name="Roden E.E."/>
            <person name="Boyd E.S."/>
        </authorList>
    </citation>
    <scope>NUCLEOTIDE SEQUENCE [LARGE SCALE GENOMIC DNA]</scope>
    <source>
        <strain evidence="8 9">RG</strain>
    </source>
</reference>
<dbReference type="OrthoDB" id="9803892at2"/>
<dbReference type="InterPro" id="IPR036291">
    <property type="entry name" value="NAD(P)-bd_dom_sf"/>
</dbReference>
<proteinExistence type="inferred from homology"/>
<keyword evidence="9" id="KW-1185">Reference proteome</keyword>
<dbReference type="GO" id="GO:0008831">
    <property type="term" value="F:dTDP-4-dehydrorhamnose reductase activity"/>
    <property type="evidence" value="ECO:0007669"/>
    <property type="project" value="UniProtKB-EC"/>
</dbReference>
<dbReference type="GO" id="GO:0005829">
    <property type="term" value="C:cytosol"/>
    <property type="evidence" value="ECO:0007669"/>
    <property type="project" value="TreeGrafter"/>
</dbReference>